<comment type="caution">
    <text evidence="1">The sequence shown here is derived from an EMBL/GenBank/DDBJ whole genome shotgun (WGS) entry which is preliminary data.</text>
</comment>
<proteinExistence type="predicted"/>
<dbReference type="STRING" id="270498.CHK_0882"/>
<evidence type="ECO:0000313" key="2">
    <source>
        <dbReference type="Proteomes" id="UP000034076"/>
    </source>
</evidence>
<organism evidence="1 2">
    <name type="scientific">Christensenella hongkongensis</name>
    <dbReference type="NCBI Taxonomy" id="270498"/>
    <lineage>
        <taxon>Bacteria</taxon>
        <taxon>Bacillati</taxon>
        <taxon>Bacillota</taxon>
        <taxon>Clostridia</taxon>
        <taxon>Christensenellales</taxon>
        <taxon>Christensenellaceae</taxon>
        <taxon>Christensenella</taxon>
    </lineage>
</organism>
<protein>
    <submittedName>
        <fullName evidence="1">Uncharacterized protein</fullName>
    </submittedName>
</protein>
<dbReference type="EMBL" id="LAYJ01000068">
    <property type="protein sequence ID" value="KKI51715.1"/>
    <property type="molecule type" value="Genomic_DNA"/>
</dbReference>
<dbReference type="AlphaFoldDB" id="A0A0M2NNC7"/>
<evidence type="ECO:0000313" key="1">
    <source>
        <dbReference type="EMBL" id="KKI51715.1"/>
    </source>
</evidence>
<reference evidence="1 2" key="1">
    <citation type="submission" date="2015-04" db="EMBL/GenBank/DDBJ databases">
        <title>Draft genome sequence of bacteremic isolate Catabacter hongkongensis type strain HKU16T.</title>
        <authorList>
            <person name="Lau S.K."/>
            <person name="Teng J.L."/>
            <person name="Huang Y."/>
            <person name="Curreem S.O."/>
            <person name="Tsui S.K."/>
            <person name="Woo P.C."/>
        </authorList>
    </citation>
    <scope>NUCLEOTIDE SEQUENCE [LARGE SCALE GENOMIC DNA]</scope>
    <source>
        <strain evidence="1 2">HKU16</strain>
    </source>
</reference>
<sequence length="37" mass="4385">MYTCGCWWGWPEALKYPSVQGRTIKKIPPYFRAGFFV</sequence>
<name>A0A0M2NNC7_9FIRM</name>
<dbReference type="Proteomes" id="UP000034076">
    <property type="component" value="Unassembled WGS sequence"/>
</dbReference>
<gene>
    <name evidence="1" type="ORF">CHK_0882</name>
</gene>
<keyword evidence="2" id="KW-1185">Reference proteome</keyword>
<accession>A0A0M2NNC7</accession>